<feature type="transmembrane region" description="Helical" evidence="1">
    <location>
        <begin position="382"/>
        <end position="404"/>
    </location>
</feature>
<name>C3YDE5_BRAFL</name>
<feature type="transmembrane region" description="Helical" evidence="1">
    <location>
        <begin position="69"/>
        <end position="90"/>
    </location>
</feature>
<dbReference type="PANTHER" id="PTHR12242">
    <property type="entry name" value="OS02G0130600 PROTEIN-RELATED"/>
    <property type="match status" value="1"/>
</dbReference>
<feature type="transmembrane region" description="Helical" evidence="1">
    <location>
        <begin position="176"/>
        <end position="196"/>
    </location>
</feature>
<dbReference type="InParanoid" id="C3YDE5"/>
<feature type="transmembrane region" description="Helical" evidence="1">
    <location>
        <begin position="285"/>
        <end position="304"/>
    </location>
</feature>
<gene>
    <name evidence="2" type="ORF">BRAFLDRAFT_121870</name>
</gene>
<dbReference type="STRING" id="7739.C3YDE5"/>
<sequence>MGCCGGKCENVLFRNAKNGDFVQSAWGKSRAPYIAFRGFFTLFLVVFLIWHLYDSFSRDTLYFTKADNWGYLLLVIYFIWALVLACVDYWQKQSSTEVIRLPKVEDLEGRLPWYFQVQWLLFNVSLTVAFFVLFVYNGLVIKGTSSVQDVAVHILNAVVALLDVLVCGIHVRLLHVVYPMCFGLFYVIFALIYWGAGGKDAEGNPYVYSIIDFRSETLYRLIPSGVSGDPGLAAGVCTGLIFLAVPLAHGFLYLLYRLRTHVAHIFVDICLYTSLQWLGTQIPFLVYRLTVASFCLGFLMWLLAKYAATENYFFYATYYGFYILTAYFLCSAVVTCVGLFRALSSVQPTDTDRDQETAHQSNAEQGNVTTQNNLRWFHQVQWLLMNMAFSPAIIITIGFTGFLSDGQYNFKDLTTHILNTALVFVDVLVCGVPVRVLHAVYPVMFGFAYIVLYAVSWAATGTVVYWFLDFSKPALSSAAVLGFVLVALPLFHLLFYGLYLLRCRLLMWLSGGKTPATGTNPARAAPV</sequence>
<feature type="transmembrane region" description="Helical" evidence="1">
    <location>
        <begin position="480"/>
        <end position="501"/>
    </location>
</feature>
<organism>
    <name type="scientific">Branchiostoma floridae</name>
    <name type="common">Florida lancelet</name>
    <name type="synonym">Amphioxus</name>
    <dbReference type="NCBI Taxonomy" id="7739"/>
    <lineage>
        <taxon>Eukaryota</taxon>
        <taxon>Metazoa</taxon>
        <taxon>Chordata</taxon>
        <taxon>Cephalochordata</taxon>
        <taxon>Leptocardii</taxon>
        <taxon>Amphioxiformes</taxon>
        <taxon>Branchiostomatidae</taxon>
        <taxon>Branchiostoma</taxon>
    </lineage>
</organism>
<keyword evidence="1" id="KW-0812">Transmembrane</keyword>
<dbReference type="PANTHER" id="PTHR12242:SF45">
    <property type="entry name" value="MARVEL DOMAIN-CONTAINING PROTEIN"/>
    <property type="match status" value="1"/>
</dbReference>
<accession>C3YDE5</accession>
<feature type="transmembrane region" description="Helical" evidence="1">
    <location>
        <begin position="232"/>
        <end position="255"/>
    </location>
</feature>
<feature type="transmembrane region" description="Helical" evidence="1">
    <location>
        <begin position="150"/>
        <end position="169"/>
    </location>
</feature>
<protein>
    <submittedName>
        <fullName evidence="2">Uncharacterized protein</fullName>
    </submittedName>
</protein>
<feature type="transmembrane region" description="Helical" evidence="1">
    <location>
        <begin position="316"/>
        <end position="340"/>
    </location>
</feature>
<evidence type="ECO:0000313" key="2">
    <source>
        <dbReference type="EMBL" id="EEN61756.1"/>
    </source>
</evidence>
<dbReference type="Pfam" id="PF21534">
    <property type="entry name" value="Rost"/>
    <property type="match status" value="2"/>
</dbReference>
<keyword evidence="1" id="KW-0472">Membrane</keyword>
<dbReference type="EMBL" id="GG666503">
    <property type="protein sequence ID" value="EEN61756.1"/>
    <property type="molecule type" value="Genomic_DNA"/>
</dbReference>
<feature type="transmembrane region" description="Helical" evidence="1">
    <location>
        <begin position="111"/>
        <end position="138"/>
    </location>
</feature>
<dbReference type="eggNOG" id="ENOG502S8CX">
    <property type="taxonomic scope" value="Eukaryota"/>
</dbReference>
<feature type="transmembrane region" description="Helical" evidence="1">
    <location>
        <begin position="416"/>
        <end position="441"/>
    </location>
</feature>
<evidence type="ECO:0000256" key="1">
    <source>
        <dbReference type="SAM" id="Phobius"/>
    </source>
</evidence>
<feature type="transmembrane region" description="Helical" evidence="1">
    <location>
        <begin position="34"/>
        <end position="53"/>
    </location>
</feature>
<feature type="transmembrane region" description="Helical" evidence="1">
    <location>
        <begin position="447"/>
        <end position="468"/>
    </location>
</feature>
<keyword evidence="1" id="KW-1133">Transmembrane helix</keyword>
<reference evidence="2" key="1">
    <citation type="journal article" date="2008" name="Nature">
        <title>The amphioxus genome and the evolution of the chordate karyotype.</title>
        <authorList>
            <consortium name="US DOE Joint Genome Institute (JGI-PGF)"/>
            <person name="Putnam N.H."/>
            <person name="Butts T."/>
            <person name="Ferrier D.E.K."/>
            <person name="Furlong R.F."/>
            <person name="Hellsten U."/>
            <person name="Kawashima T."/>
            <person name="Robinson-Rechavi M."/>
            <person name="Shoguchi E."/>
            <person name="Terry A."/>
            <person name="Yu J.-K."/>
            <person name="Benito-Gutierrez E.L."/>
            <person name="Dubchak I."/>
            <person name="Garcia-Fernandez J."/>
            <person name="Gibson-Brown J.J."/>
            <person name="Grigoriev I.V."/>
            <person name="Horton A.C."/>
            <person name="de Jong P.J."/>
            <person name="Jurka J."/>
            <person name="Kapitonov V.V."/>
            <person name="Kohara Y."/>
            <person name="Kuroki Y."/>
            <person name="Lindquist E."/>
            <person name="Lucas S."/>
            <person name="Osoegawa K."/>
            <person name="Pennacchio L.A."/>
            <person name="Salamov A.A."/>
            <person name="Satou Y."/>
            <person name="Sauka-Spengler T."/>
            <person name="Schmutz J."/>
            <person name="Shin-I T."/>
            <person name="Toyoda A."/>
            <person name="Bronner-Fraser M."/>
            <person name="Fujiyama A."/>
            <person name="Holland L.Z."/>
            <person name="Holland P.W.H."/>
            <person name="Satoh N."/>
            <person name="Rokhsar D.S."/>
        </authorList>
    </citation>
    <scope>NUCLEOTIDE SEQUENCE [LARGE SCALE GENOMIC DNA]</scope>
    <source>
        <strain evidence="2">S238N-H82</strain>
        <tissue evidence="2">Testes</tissue>
    </source>
</reference>
<dbReference type="AlphaFoldDB" id="C3YDE5"/>
<proteinExistence type="predicted"/>
<dbReference type="InterPro" id="IPR049352">
    <property type="entry name" value="Rost"/>
</dbReference>